<sequence length="64" mass="7745">MEELKKMEEYIEIERRELNDMVQYYDLHDHRVLDQSRRVDSILNQYNLLKQTLLGTRSSIVGSM</sequence>
<protein>
    <recommendedName>
        <fullName evidence="3">Aspartyl-phosphate phosphatase Spo0E family protein</fullName>
    </recommendedName>
</protein>
<proteinExistence type="predicted"/>
<dbReference type="SUPFAM" id="SSF140500">
    <property type="entry name" value="BAS1536-like"/>
    <property type="match status" value="1"/>
</dbReference>
<evidence type="ECO:0000313" key="2">
    <source>
        <dbReference type="Proteomes" id="UP001185028"/>
    </source>
</evidence>
<name>A0ABU1J2T8_9BACL</name>
<dbReference type="InterPro" id="IPR037208">
    <property type="entry name" value="Spo0E-like_sf"/>
</dbReference>
<dbReference type="Gene3D" id="4.10.280.10">
    <property type="entry name" value="Helix-loop-helix DNA-binding domain"/>
    <property type="match status" value="1"/>
</dbReference>
<organism evidence="1 2">
    <name type="scientific">Paenibacillus hunanensis</name>
    <dbReference type="NCBI Taxonomy" id="539262"/>
    <lineage>
        <taxon>Bacteria</taxon>
        <taxon>Bacillati</taxon>
        <taxon>Bacillota</taxon>
        <taxon>Bacilli</taxon>
        <taxon>Bacillales</taxon>
        <taxon>Paenibacillaceae</taxon>
        <taxon>Paenibacillus</taxon>
    </lineage>
</organism>
<dbReference type="Pfam" id="PF09388">
    <property type="entry name" value="SpoOE-like"/>
    <property type="match status" value="1"/>
</dbReference>
<reference evidence="1 2" key="1">
    <citation type="submission" date="2023-07" db="EMBL/GenBank/DDBJ databases">
        <title>Genomic Encyclopedia of Type Strains, Phase IV (KMG-IV): sequencing the most valuable type-strain genomes for metagenomic binning, comparative biology and taxonomic classification.</title>
        <authorList>
            <person name="Goeker M."/>
        </authorList>
    </citation>
    <scope>NUCLEOTIDE SEQUENCE [LARGE SCALE GENOMIC DNA]</scope>
    <source>
        <strain evidence="1 2">DSM 22170</strain>
    </source>
</reference>
<keyword evidence="2" id="KW-1185">Reference proteome</keyword>
<evidence type="ECO:0008006" key="3">
    <source>
        <dbReference type="Google" id="ProtNLM"/>
    </source>
</evidence>
<dbReference type="Proteomes" id="UP001185028">
    <property type="component" value="Unassembled WGS sequence"/>
</dbReference>
<gene>
    <name evidence="1" type="ORF">JOC58_002690</name>
</gene>
<evidence type="ECO:0000313" key="1">
    <source>
        <dbReference type="EMBL" id="MDR6244793.1"/>
    </source>
</evidence>
<dbReference type="EMBL" id="JAVDQH010000010">
    <property type="protein sequence ID" value="MDR6244793.1"/>
    <property type="molecule type" value="Genomic_DNA"/>
</dbReference>
<comment type="caution">
    <text evidence="1">The sequence shown here is derived from an EMBL/GenBank/DDBJ whole genome shotgun (WGS) entry which is preliminary data.</text>
</comment>
<dbReference type="InterPro" id="IPR036638">
    <property type="entry name" value="HLH_DNA-bd_sf"/>
</dbReference>
<accession>A0ABU1J2T8</accession>
<dbReference type="InterPro" id="IPR018540">
    <property type="entry name" value="Spo0E-like"/>
</dbReference>